<dbReference type="EMBL" id="CM042062">
    <property type="protein sequence ID" value="KAI3669883.1"/>
    <property type="molecule type" value="Genomic_DNA"/>
</dbReference>
<sequence>MEDSSLVNGDCFSVNELFVHDVVGLSKTLPMVGLEADDDFCAVSPAMKIPIGLLMIVHLSEGYDHGEYAAVMGIMVGLPKHCGPFLDNAFQIFARRMIYC</sequence>
<reference evidence="2" key="1">
    <citation type="journal article" date="2022" name="Mol. Ecol. Resour.">
        <title>The genomes of chicory, endive, great burdock and yacon provide insights into Asteraceae palaeo-polyploidization history and plant inulin production.</title>
        <authorList>
            <person name="Fan W."/>
            <person name="Wang S."/>
            <person name="Wang H."/>
            <person name="Wang A."/>
            <person name="Jiang F."/>
            <person name="Liu H."/>
            <person name="Zhao H."/>
            <person name="Xu D."/>
            <person name="Zhang Y."/>
        </authorList>
    </citation>
    <scope>NUCLEOTIDE SEQUENCE [LARGE SCALE GENOMIC DNA]</scope>
    <source>
        <strain evidence="2">cv. Niubang</strain>
    </source>
</reference>
<proteinExistence type="predicted"/>
<name>A0ACB8XPA2_ARCLA</name>
<evidence type="ECO:0000313" key="1">
    <source>
        <dbReference type="EMBL" id="KAI3669883.1"/>
    </source>
</evidence>
<protein>
    <submittedName>
        <fullName evidence="1">Uncharacterized protein</fullName>
    </submittedName>
</protein>
<dbReference type="Proteomes" id="UP001055879">
    <property type="component" value="Linkage Group LG16"/>
</dbReference>
<reference evidence="1 2" key="2">
    <citation type="journal article" date="2022" name="Mol. Ecol. Resour.">
        <title>The genomes of chicory, endive, great burdock and yacon provide insights into Asteraceae paleo-polyploidization history and plant inulin production.</title>
        <authorList>
            <person name="Fan W."/>
            <person name="Wang S."/>
            <person name="Wang H."/>
            <person name="Wang A."/>
            <person name="Jiang F."/>
            <person name="Liu H."/>
            <person name="Zhao H."/>
            <person name="Xu D."/>
            <person name="Zhang Y."/>
        </authorList>
    </citation>
    <scope>NUCLEOTIDE SEQUENCE [LARGE SCALE GENOMIC DNA]</scope>
    <source>
        <strain evidence="2">cv. Niubang</strain>
    </source>
</reference>
<evidence type="ECO:0000313" key="2">
    <source>
        <dbReference type="Proteomes" id="UP001055879"/>
    </source>
</evidence>
<comment type="caution">
    <text evidence="1">The sequence shown here is derived from an EMBL/GenBank/DDBJ whole genome shotgun (WGS) entry which is preliminary data.</text>
</comment>
<keyword evidence="2" id="KW-1185">Reference proteome</keyword>
<organism evidence="1 2">
    <name type="scientific">Arctium lappa</name>
    <name type="common">Greater burdock</name>
    <name type="synonym">Lappa major</name>
    <dbReference type="NCBI Taxonomy" id="4217"/>
    <lineage>
        <taxon>Eukaryota</taxon>
        <taxon>Viridiplantae</taxon>
        <taxon>Streptophyta</taxon>
        <taxon>Embryophyta</taxon>
        <taxon>Tracheophyta</taxon>
        <taxon>Spermatophyta</taxon>
        <taxon>Magnoliopsida</taxon>
        <taxon>eudicotyledons</taxon>
        <taxon>Gunneridae</taxon>
        <taxon>Pentapetalae</taxon>
        <taxon>asterids</taxon>
        <taxon>campanulids</taxon>
        <taxon>Asterales</taxon>
        <taxon>Asteraceae</taxon>
        <taxon>Carduoideae</taxon>
        <taxon>Cardueae</taxon>
        <taxon>Arctiinae</taxon>
        <taxon>Arctium</taxon>
    </lineage>
</organism>
<accession>A0ACB8XPA2</accession>
<gene>
    <name evidence="1" type="ORF">L6452_41344</name>
</gene>